<evidence type="ECO:0000313" key="2">
    <source>
        <dbReference type="EMBL" id="EDR10012.1"/>
    </source>
</evidence>
<dbReference type="Proteomes" id="UP000001194">
    <property type="component" value="Unassembled WGS sequence"/>
</dbReference>
<evidence type="ECO:0000256" key="1">
    <source>
        <dbReference type="SAM" id="Phobius"/>
    </source>
</evidence>
<dbReference type="AlphaFoldDB" id="B0D5F5"/>
<gene>
    <name evidence="2" type="ORF">LACBIDRAFT_293674</name>
</gene>
<sequence length="1093" mass="122715">MPDPECIFVFDLETGVLESRPIGRVYGEVNFYQDKGNDENRNHLEEKLAFLENNAARIITHIHASLPSGEVVLARKDSEVLRKFVFLMHYRSNTVSRTYFQEDHPGNAQAKGWIRNFKKKRNFTSDAEVWLDGLSYYLETPHHTILAHSRENEEAGGTGSILITMMGETDIDMPHYHAEAYTNFVNDYFLAVWEAADDSEFILGHNAFGLWEGTFLGMKKLFKIYVVSPRVVLVFKTNISRHMFPSVEGHSTLTDIPIAKPVPRYFRSFPAPGQFSPEDVKEFKAYVSSTEAQQDRFMFKITKLSQSQTYLINQIVLQNVRQNGSITFASHTFMFRTIRRYDTPEGPFTKENRNRLRPLMAQLAPAERDDFATSTDIEDEDLENISVDSRTTSRVTQAPVKLFWESQADFTLRETYHQVKSGTLTFGSDYDRAIYLLPIVSNSSERVIREGTEIAISQYSRILQVADLSPGSTPPDAKLTPLRRGKLASSLAPQHSSHLFNLVELPSFSDVPETRMARVIYQVIVVGLLKWMVDNHCDLARKLFPSVPFIEYESVDELRGVEITTLGENAASLEKPEPPQVIERGRTVFAPSPDDGVVEGYLRPPSTSMANTQWSHSLPLAFSLFTNGVSQKEEVNPTNSFIPDDTVNNVEGTFRLGAKPGANSIPSFEEGVSRGLPLASSAATENGIIPPRPKTTRSTNSLKSKVDENAGMMFKEFFPVTGDQSADALIDATLLQIVKGQDGFTSRYDRALRIFQLASSQEDMENPVVLTIRNAVRFMVDRISNVVIAVDGAPPDELPEGHLANNLSFTKSELLFVSVKAHPYFCHFPINLGEMEGTYIGALTHDAVIVGVLSWLIEKRSDVAKRRFHGMPVFKFSIQVNHNAGVMIEEIFPAIGNQSAEALIDAALLQIMEGKDSFTSRYDRALRIFQLASSQEDMENPVVLTIRNAVRFMVDRISNVVIAVDGAPPDELPEGHLANNLSFTKSELLFVSVKAHPYFCHFPINLGELEGTYVGALIHDAVIVGVLSWLIEKRSDVAKRRFHSMPVFDFSVQVNHKQTWGRRSLTWLFCAIGFYSLCGPTVRGYLARSILKK</sequence>
<dbReference type="KEGG" id="lbc:LACBIDRAFT_293674"/>
<accession>B0D5F5</accession>
<keyword evidence="1" id="KW-0472">Membrane</keyword>
<proteinExistence type="predicted"/>
<dbReference type="OrthoDB" id="5340163at2759"/>
<organism evidence="3">
    <name type="scientific">Laccaria bicolor (strain S238N-H82 / ATCC MYA-4686)</name>
    <name type="common">Bicoloured deceiver</name>
    <name type="synonym">Laccaria laccata var. bicolor</name>
    <dbReference type="NCBI Taxonomy" id="486041"/>
    <lineage>
        <taxon>Eukaryota</taxon>
        <taxon>Fungi</taxon>
        <taxon>Dikarya</taxon>
        <taxon>Basidiomycota</taxon>
        <taxon>Agaricomycotina</taxon>
        <taxon>Agaricomycetes</taxon>
        <taxon>Agaricomycetidae</taxon>
        <taxon>Agaricales</taxon>
        <taxon>Agaricineae</taxon>
        <taxon>Hydnangiaceae</taxon>
        <taxon>Laccaria</taxon>
    </lineage>
</organism>
<dbReference type="RefSeq" id="XP_001879397.1">
    <property type="nucleotide sequence ID" value="XM_001879362.1"/>
</dbReference>
<dbReference type="InParanoid" id="B0D5F5"/>
<feature type="transmembrane region" description="Helical" evidence="1">
    <location>
        <begin position="1065"/>
        <end position="1086"/>
    </location>
</feature>
<name>B0D5F5_LACBS</name>
<evidence type="ECO:0000313" key="3">
    <source>
        <dbReference type="Proteomes" id="UP000001194"/>
    </source>
</evidence>
<protein>
    <submittedName>
        <fullName evidence="2">Predicted protein</fullName>
    </submittedName>
</protein>
<dbReference type="Pfam" id="PF14022">
    <property type="entry name" value="DUF4238"/>
    <property type="match status" value="1"/>
</dbReference>
<keyword evidence="3" id="KW-1185">Reference proteome</keyword>
<dbReference type="GeneID" id="6074806"/>
<dbReference type="InterPro" id="IPR025332">
    <property type="entry name" value="DUF4238"/>
</dbReference>
<feature type="transmembrane region" description="Helical" evidence="1">
    <location>
        <begin position="1013"/>
        <end position="1031"/>
    </location>
</feature>
<dbReference type="EMBL" id="DS547098">
    <property type="protein sequence ID" value="EDR10012.1"/>
    <property type="molecule type" value="Genomic_DNA"/>
</dbReference>
<keyword evidence="1" id="KW-1133">Transmembrane helix</keyword>
<keyword evidence="1" id="KW-0812">Transmembrane</keyword>
<reference evidence="2 3" key="1">
    <citation type="journal article" date="2008" name="Nature">
        <title>The genome of Laccaria bicolor provides insights into mycorrhizal symbiosis.</title>
        <authorList>
            <person name="Martin F."/>
            <person name="Aerts A."/>
            <person name="Ahren D."/>
            <person name="Brun A."/>
            <person name="Danchin E.G.J."/>
            <person name="Duchaussoy F."/>
            <person name="Gibon J."/>
            <person name="Kohler A."/>
            <person name="Lindquist E."/>
            <person name="Pereda V."/>
            <person name="Salamov A."/>
            <person name="Shapiro H.J."/>
            <person name="Wuyts J."/>
            <person name="Blaudez D."/>
            <person name="Buee M."/>
            <person name="Brokstein P."/>
            <person name="Canbaeck B."/>
            <person name="Cohen D."/>
            <person name="Courty P.E."/>
            <person name="Coutinho P.M."/>
            <person name="Delaruelle C."/>
            <person name="Detter J.C."/>
            <person name="Deveau A."/>
            <person name="DiFazio S."/>
            <person name="Duplessis S."/>
            <person name="Fraissinet-Tachet L."/>
            <person name="Lucic E."/>
            <person name="Frey-Klett P."/>
            <person name="Fourrey C."/>
            <person name="Feussner I."/>
            <person name="Gay G."/>
            <person name="Grimwood J."/>
            <person name="Hoegger P.J."/>
            <person name="Jain P."/>
            <person name="Kilaru S."/>
            <person name="Labbe J."/>
            <person name="Lin Y.C."/>
            <person name="Legue V."/>
            <person name="Le Tacon F."/>
            <person name="Marmeisse R."/>
            <person name="Melayah D."/>
            <person name="Montanini B."/>
            <person name="Muratet M."/>
            <person name="Nehls U."/>
            <person name="Niculita-Hirzel H."/>
            <person name="Oudot-Le Secq M.P."/>
            <person name="Peter M."/>
            <person name="Quesneville H."/>
            <person name="Rajashekar B."/>
            <person name="Reich M."/>
            <person name="Rouhier N."/>
            <person name="Schmutz J."/>
            <person name="Yin T."/>
            <person name="Chalot M."/>
            <person name="Henrissat B."/>
            <person name="Kuees U."/>
            <person name="Lucas S."/>
            <person name="Van de Peer Y."/>
            <person name="Podila G.K."/>
            <person name="Polle A."/>
            <person name="Pukkila P.J."/>
            <person name="Richardson P.M."/>
            <person name="Rouze P."/>
            <person name="Sanders I.R."/>
            <person name="Stajich J.E."/>
            <person name="Tunlid A."/>
            <person name="Tuskan G."/>
            <person name="Grigoriev I.V."/>
        </authorList>
    </citation>
    <scope>NUCLEOTIDE SEQUENCE [LARGE SCALE GENOMIC DNA]</scope>
    <source>
        <strain evidence="3">S238N-H82 / ATCC MYA-4686</strain>
    </source>
</reference>
<dbReference type="HOGENOM" id="CLU_284280_0_0_1"/>